<organism evidence="2 3">
    <name type="scientific">Adiantum capillus-veneris</name>
    <name type="common">Maidenhair fern</name>
    <dbReference type="NCBI Taxonomy" id="13818"/>
    <lineage>
        <taxon>Eukaryota</taxon>
        <taxon>Viridiplantae</taxon>
        <taxon>Streptophyta</taxon>
        <taxon>Embryophyta</taxon>
        <taxon>Tracheophyta</taxon>
        <taxon>Polypodiopsida</taxon>
        <taxon>Polypodiidae</taxon>
        <taxon>Polypodiales</taxon>
        <taxon>Pteridineae</taxon>
        <taxon>Pteridaceae</taxon>
        <taxon>Vittarioideae</taxon>
        <taxon>Adiantum</taxon>
    </lineage>
</organism>
<dbReference type="Pfam" id="PF06985">
    <property type="entry name" value="HET"/>
    <property type="match status" value="1"/>
</dbReference>
<comment type="caution">
    <text evidence="2">The sequence shown here is derived from an EMBL/GenBank/DDBJ whole genome shotgun (WGS) entry which is preliminary data.</text>
</comment>
<dbReference type="OrthoDB" id="5122891at2759"/>
<evidence type="ECO:0000313" key="3">
    <source>
        <dbReference type="Proteomes" id="UP000886520"/>
    </source>
</evidence>
<feature type="domain" description="Heterokaryon incompatibility" evidence="1">
    <location>
        <begin position="111"/>
        <end position="217"/>
    </location>
</feature>
<evidence type="ECO:0000313" key="2">
    <source>
        <dbReference type="EMBL" id="KAI5076305.1"/>
    </source>
</evidence>
<protein>
    <recommendedName>
        <fullName evidence="1">Heterokaryon incompatibility domain-containing protein</fullName>
    </recommendedName>
</protein>
<accession>A0A9D4UY59</accession>
<name>A0A9D4UY59_ADICA</name>
<sequence length="649" mass="73521">MRLFQPAAAFGSSSIEGPAISDDESNAVLMPLRVIDVRKTIENRKAGGIHFTRNDTWHVISHTWSAEVRAFSSIVGERQKKSCLAAISGEVLENRQDIASYEALFQSAGFHCDLAYQKLIELLMILETKQVTWVWFDAVCINQSDKEEKDREIEHMGNYYQKSKGCYVLQHGICRGFELILPSLEEEIASVDASNSECADRGSRIPRWFTRAWTLQEWVLSPWLTFITDLSLERCLCTIAALMLFDRARSGCFCCMYETTISEFLLGECLLQHADVHVSRCENCSNLLVQRGKPLCLLAPHFTEVPGKSHWYFVDDLGYSFLLRLKFQIAKAMAFEKELMAETEFELTKRIGINRSIQRFPSASGNVARNLQLVVWEISQRDCSNAEDRVLWVLKLLGVENAFQVRTGKSLNAQLLQLARRLGDKRSTEYERKLLVYLTLVDGFGNAMPDMSWMPHFEIQEGSWQEGARILGPTYCRVDVNYNDLEPELTYYELSDRGMLQIEGDVCTGHLHMCNDGCWEENNIAQCTLGGDRPVSRRMLLTVQGQELVVYAHMEIAHHKICIIEHQAGQLVIWGAFEANGRDSLWHLIIPEGDERPLHKIGYIRTDLDFESHSSQKTHCCIGGLGPDASRKLLLNVEDASGSAASSPA</sequence>
<keyword evidence="3" id="KW-1185">Reference proteome</keyword>
<dbReference type="InterPro" id="IPR010730">
    <property type="entry name" value="HET"/>
</dbReference>
<dbReference type="InterPro" id="IPR052895">
    <property type="entry name" value="HetReg/Transcr_Mod"/>
</dbReference>
<dbReference type="Proteomes" id="UP000886520">
    <property type="component" value="Chromosome 8"/>
</dbReference>
<proteinExistence type="predicted"/>
<gene>
    <name evidence="2" type="ORF">GOP47_0008370</name>
</gene>
<dbReference type="EMBL" id="JABFUD020000008">
    <property type="protein sequence ID" value="KAI5076305.1"/>
    <property type="molecule type" value="Genomic_DNA"/>
</dbReference>
<dbReference type="AlphaFoldDB" id="A0A9D4UY59"/>
<reference evidence="2" key="1">
    <citation type="submission" date="2021-01" db="EMBL/GenBank/DDBJ databases">
        <title>Adiantum capillus-veneris genome.</title>
        <authorList>
            <person name="Fang Y."/>
            <person name="Liao Q."/>
        </authorList>
    </citation>
    <scope>NUCLEOTIDE SEQUENCE</scope>
    <source>
        <strain evidence="2">H3</strain>
        <tissue evidence="2">Leaf</tissue>
    </source>
</reference>
<dbReference type="PANTHER" id="PTHR24148">
    <property type="entry name" value="ANKYRIN REPEAT DOMAIN-CONTAINING PROTEIN 39 HOMOLOG-RELATED"/>
    <property type="match status" value="1"/>
</dbReference>
<evidence type="ECO:0000259" key="1">
    <source>
        <dbReference type="Pfam" id="PF06985"/>
    </source>
</evidence>
<dbReference type="PANTHER" id="PTHR24148:SF64">
    <property type="entry name" value="HETEROKARYON INCOMPATIBILITY DOMAIN-CONTAINING PROTEIN"/>
    <property type="match status" value="1"/>
</dbReference>